<organism evidence="1 2">
    <name type="scientific">Bhargavaea ginsengi</name>
    <dbReference type="NCBI Taxonomy" id="426757"/>
    <lineage>
        <taxon>Bacteria</taxon>
        <taxon>Bacillati</taxon>
        <taxon>Bacillota</taxon>
        <taxon>Bacilli</taxon>
        <taxon>Bacillales</taxon>
        <taxon>Caryophanaceae</taxon>
        <taxon>Bhargavaea</taxon>
    </lineage>
</organism>
<keyword evidence="2" id="KW-1185">Reference proteome</keyword>
<reference evidence="2" key="1">
    <citation type="submission" date="2016-10" db="EMBL/GenBank/DDBJ databases">
        <authorList>
            <person name="Varghese N."/>
            <person name="Submissions S."/>
        </authorList>
    </citation>
    <scope>NUCLEOTIDE SEQUENCE [LARGE SCALE GENOMIC DNA]</scope>
    <source>
        <strain evidence="2">CGMCC 1.6763</strain>
    </source>
</reference>
<dbReference type="AlphaFoldDB" id="A0A1H7B217"/>
<evidence type="ECO:0000313" key="1">
    <source>
        <dbReference type="EMBL" id="SEJ68280.1"/>
    </source>
</evidence>
<dbReference type="STRING" id="426757.SAMN04488127_2475"/>
<sequence>MFVIIFSKEGGGKYEKDKWFYGCFVSWLFVDYFSCICKLSINQWECRNFGGSRHHKLDCAKINLFWGCHFFILLIKAERYIVDIYHTLVTH</sequence>
<dbReference type="Proteomes" id="UP000199200">
    <property type="component" value="Unassembled WGS sequence"/>
</dbReference>
<protein>
    <submittedName>
        <fullName evidence="1">Uncharacterized protein</fullName>
    </submittedName>
</protein>
<accession>A0A1H7B217</accession>
<proteinExistence type="predicted"/>
<evidence type="ECO:0000313" key="2">
    <source>
        <dbReference type="Proteomes" id="UP000199200"/>
    </source>
</evidence>
<dbReference type="EMBL" id="FNZF01000005">
    <property type="protein sequence ID" value="SEJ68280.1"/>
    <property type="molecule type" value="Genomic_DNA"/>
</dbReference>
<name>A0A1H7B217_9BACL</name>
<gene>
    <name evidence="1" type="ORF">SAMN04488127_2475</name>
</gene>